<keyword evidence="4" id="KW-1185">Reference proteome</keyword>
<comment type="caution">
    <text evidence="3">The sequence shown here is derived from an EMBL/GenBank/DDBJ whole genome shotgun (WGS) entry which is preliminary data.</text>
</comment>
<keyword evidence="2" id="KW-1133">Transmembrane helix</keyword>
<evidence type="ECO:0000313" key="4">
    <source>
        <dbReference type="Proteomes" id="UP000807342"/>
    </source>
</evidence>
<accession>A0A9P5XK20</accession>
<feature type="compositionally biased region" description="Polar residues" evidence="1">
    <location>
        <begin position="138"/>
        <end position="157"/>
    </location>
</feature>
<feature type="region of interest" description="Disordered" evidence="1">
    <location>
        <begin position="1"/>
        <end position="113"/>
    </location>
</feature>
<feature type="compositionally biased region" description="Low complexity" evidence="1">
    <location>
        <begin position="179"/>
        <end position="199"/>
    </location>
</feature>
<gene>
    <name evidence="3" type="ORF">P691DRAFT_756600</name>
</gene>
<feature type="transmembrane region" description="Helical" evidence="2">
    <location>
        <begin position="210"/>
        <end position="233"/>
    </location>
</feature>
<name>A0A9P5XK20_9AGAR</name>
<keyword evidence="2" id="KW-0472">Membrane</keyword>
<dbReference type="EMBL" id="MU151073">
    <property type="protein sequence ID" value="KAF9452308.1"/>
    <property type="molecule type" value="Genomic_DNA"/>
</dbReference>
<feature type="compositionally biased region" description="Low complexity" evidence="1">
    <location>
        <begin position="51"/>
        <end position="76"/>
    </location>
</feature>
<feature type="region of interest" description="Disordered" evidence="1">
    <location>
        <begin position="138"/>
        <end position="203"/>
    </location>
</feature>
<feature type="compositionally biased region" description="Polar residues" evidence="1">
    <location>
        <begin position="1"/>
        <end position="50"/>
    </location>
</feature>
<dbReference type="Proteomes" id="UP000807342">
    <property type="component" value="Unassembled WGS sequence"/>
</dbReference>
<feature type="compositionally biased region" description="Polar residues" evidence="1">
    <location>
        <begin position="77"/>
        <end position="113"/>
    </location>
</feature>
<evidence type="ECO:0000313" key="3">
    <source>
        <dbReference type="EMBL" id="KAF9452308.1"/>
    </source>
</evidence>
<keyword evidence="2" id="KW-0812">Transmembrane</keyword>
<sequence length="419" mass="43984">MTSVDSGASWQVDSTTAVSSYSIQHPAPASSTGFPQLIQTPSTSLNRRQNATSSAGSDTSLSASAASNTASPPDSTLVDSSTAPAPAVTPSSNGTADVTSTTIPSAGISNSSSAEMIPLETTSTPITATQASHAQETTLLSVPPSTSPNGTLTSSGPGTPRFGGPSDPGNTGIGSTRVTAPRTSHTSTTAATTGPSTDTQPQSFASSQTIITGSVVGGVLASVFAAVVFFLVWRQRRLGRGSRKPWLHFLRRVMHLPRDVGAKMFRDPESAPNTVPVPWTSPYSQGTPVPYQDYGRFSKGNRPGCWVTQQWRAMNPAAASSLERITQLTSELETEVEVLNRVTRLEVRPNDNGHPSPLLVESPALSPVSIGSNTISTSPASSRSDLSYVSQQQQLLNVRTNIMELDHGPRETPPPLYQE</sequence>
<dbReference type="CDD" id="cd12087">
    <property type="entry name" value="TM_EGFR-like"/>
    <property type="match status" value="1"/>
</dbReference>
<evidence type="ECO:0000256" key="2">
    <source>
        <dbReference type="SAM" id="Phobius"/>
    </source>
</evidence>
<dbReference type="AlphaFoldDB" id="A0A9P5XK20"/>
<organism evidence="3 4">
    <name type="scientific">Macrolepiota fuliginosa MF-IS2</name>
    <dbReference type="NCBI Taxonomy" id="1400762"/>
    <lineage>
        <taxon>Eukaryota</taxon>
        <taxon>Fungi</taxon>
        <taxon>Dikarya</taxon>
        <taxon>Basidiomycota</taxon>
        <taxon>Agaricomycotina</taxon>
        <taxon>Agaricomycetes</taxon>
        <taxon>Agaricomycetidae</taxon>
        <taxon>Agaricales</taxon>
        <taxon>Agaricineae</taxon>
        <taxon>Agaricaceae</taxon>
        <taxon>Macrolepiota</taxon>
    </lineage>
</organism>
<reference evidence="3" key="1">
    <citation type="submission" date="2020-11" db="EMBL/GenBank/DDBJ databases">
        <authorList>
            <consortium name="DOE Joint Genome Institute"/>
            <person name="Ahrendt S."/>
            <person name="Riley R."/>
            <person name="Andreopoulos W."/>
            <person name="Labutti K."/>
            <person name="Pangilinan J."/>
            <person name="Ruiz-Duenas F.J."/>
            <person name="Barrasa J.M."/>
            <person name="Sanchez-Garcia M."/>
            <person name="Camarero S."/>
            <person name="Miyauchi S."/>
            <person name="Serrano A."/>
            <person name="Linde D."/>
            <person name="Babiker R."/>
            <person name="Drula E."/>
            <person name="Ayuso-Fernandez I."/>
            <person name="Pacheco R."/>
            <person name="Padilla G."/>
            <person name="Ferreira P."/>
            <person name="Barriuso J."/>
            <person name="Kellner H."/>
            <person name="Castanera R."/>
            <person name="Alfaro M."/>
            <person name="Ramirez L."/>
            <person name="Pisabarro A.G."/>
            <person name="Kuo A."/>
            <person name="Tritt A."/>
            <person name="Lipzen A."/>
            <person name="He G."/>
            <person name="Yan M."/>
            <person name="Ng V."/>
            <person name="Cullen D."/>
            <person name="Martin F."/>
            <person name="Rosso M.-N."/>
            <person name="Henrissat B."/>
            <person name="Hibbett D."/>
            <person name="Martinez A.T."/>
            <person name="Grigoriev I.V."/>
        </authorList>
    </citation>
    <scope>NUCLEOTIDE SEQUENCE</scope>
    <source>
        <strain evidence="3">MF-IS2</strain>
    </source>
</reference>
<protein>
    <submittedName>
        <fullName evidence="3">Uncharacterized protein</fullName>
    </submittedName>
</protein>
<evidence type="ECO:0000256" key="1">
    <source>
        <dbReference type="SAM" id="MobiDB-lite"/>
    </source>
</evidence>
<proteinExistence type="predicted"/>